<dbReference type="InterPro" id="IPR036915">
    <property type="entry name" value="Cyclin-like_sf"/>
</dbReference>
<dbReference type="GO" id="GO:0005634">
    <property type="term" value="C:nucleus"/>
    <property type="evidence" value="ECO:0000318"/>
    <property type="project" value="GO_Central"/>
</dbReference>
<dbReference type="PANTHER" id="PTHR10026">
    <property type="entry name" value="CYCLIN"/>
    <property type="match status" value="1"/>
</dbReference>
<accession>A0A2A6BRC7</accession>
<reference evidence="3" key="2">
    <citation type="submission" date="2022-06" db="UniProtKB">
        <authorList>
            <consortium name="EnsemblMetazoa"/>
        </authorList>
    </citation>
    <scope>IDENTIFICATION</scope>
    <source>
        <strain evidence="3">PS312</strain>
    </source>
</reference>
<dbReference type="Pfam" id="PF00134">
    <property type="entry name" value="Cyclin_N"/>
    <property type="match status" value="1"/>
</dbReference>
<keyword evidence="4" id="KW-1185">Reference proteome</keyword>
<keyword evidence="1 2" id="KW-0195">Cyclin</keyword>
<dbReference type="GO" id="GO:0002119">
    <property type="term" value="P:nematode larval development"/>
    <property type="evidence" value="ECO:0007669"/>
    <property type="project" value="EnsemblMetazoa"/>
</dbReference>
<dbReference type="FunFam" id="1.10.472.10:FF:000225">
    <property type="entry name" value="CyCliN K"/>
    <property type="match status" value="1"/>
</dbReference>
<evidence type="ECO:0000313" key="4">
    <source>
        <dbReference type="Proteomes" id="UP000005239"/>
    </source>
</evidence>
<dbReference type="GO" id="GO:0045944">
    <property type="term" value="P:positive regulation of transcription by RNA polymerase II"/>
    <property type="evidence" value="ECO:0000318"/>
    <property type="project" value="GO_Central"/>
</dbReference>
<dbReference type="InterPro" id="IPR013763">
    <property type="entry name" value="Cyclin-like_dom"/>
</dbReference>
<comment type="similarity">
    <text evidence="2">Belongs to the cyclin family.</text>
</comment>
<dbReference type="Proteomes" id="UP000005239">
    <property type="component" value="Unassembled WGS sequence"/>
</dbReference>
<dbReference type="Gene3D" id="1.10.472.10">
    <property type="entry name" value="Cyclin-like"/>
    <property type="match status" value="2"/>
</dbReference>
<sequence length="257" mass="29534">MSRSRIPADWIFEEDAIKNSPSRKAGMNERDELKLKREAIDIMKKIGAEFGWKLNGATGAACVYFHRFYMLHSIQEFPCPTTSLSCLFLAGKSEETPKKCKDIAQNALKNFSHIFRVNLNQLMDDVMSMERVLLQTIKFDFTIDLPYRYIIMYANDFKSKRAFDAAMVSDIVCCAWPLVNDSFFTHLCLAWEPQIIAVSLFWLAIKLRQHEEINETKWWEEHVAELCSDKMETICHEVLDYYTLMNGGNNGGAAASG</sequence>
<dbReference type="InterPro" id="IPR043198">
    <property type="entry name" value="Cyclin/Ssn8"/>
</dbReference>
<evidence type="ECO:0000313" key="3">
    <source>
        <dbReference type="EnsemblMetazoa" id="PPA41877.1"/>
    </source>
</evidence>
<protein>
    <submittedName>
        <fullName evidence="3">Ccnk-1</fullName>
    </submittedName>
</protein>
<evidence type="ECO:0000256" key="2">
    <source>
        <dbReference type="RuleBase" id="RU000383"/>
    </source>
</evidence>
<name>A0A2A6BRC7_PRIPA</name>
<dbReference type="InterPro" id="IPR006671">
    <property type="entry name" value="Cyclin_N"/>
</dbReference>
<dbReference type="GO" id="GO:0008024">
    <property type="term" value="C:cyclin/CDK positive transcription elongation factor complex"/>
    <property type="evidence" value="ECO:0000318"/>
    <property type="project" value="GO_Central"/>
</dbReference>
<organism evidence="3 4">
    <name type="scientific">Pristionchus pacificus</name>
    <name type="common">Parasitic nematode worm</name>
    <dbReference type="NCBI Taxonomy" id="54126"/>
    <lineage>
        <taxon>Eukaryota</taxon>
        <taxon>Metazoa</taxon>
        <taxon>Ecdysozoa</taxon>
        <taxon>Nematoda</taxon>
        <taxon>Chromadorea</taxon>
        <taxon>Rhabditida</taxon>
        <taxon>Rhabditina</taxon>
        <taxon>Diplogasteromorpha</taxon>
        <taxon>Diplogasteroidea</taxon>
        <taxon>Neodiplogasteridae</taxon>
        <taxon>Pristionchus</taxon>
    </lineage>
</organism>
<dbReference type="SUPFAM" id="SSF47954">
    <property type="entry name" value="Cyclin-like"/>
    <property type="match status" value="2"/>
</dbReference>
<dbReference type="SMART" id="SM00385">
    <property type="entry name" value="CYCLIN"/>
    <property type="match status" value="1"/>
</dbReference>
<dbReference type="EnsemblMetazoa" id="PPA41877.1">
    <property type="protein sequence ID" value="PPA41877.1"/>
    <property type="gene ID" value="WBGene00280246"/>
</dbReference>
<dbReference type="GO" id="GO:0032786">
    <property type="term" value="P:positive regulation of DNA-templated transcription, elongation"/>
    <property type="evidence" value="ECO:0000318"/>
    <property type="project" value="GO_Central"/>
</dbReference>
<gene>
    <name evidence="3" type="primary">WBGene00280246</name>
</gene>
<dbReference type="OrthoDB" id="25002at2759"/>
<dbReference type="GO" id="GO:0061575">
    <property type="term" value="F:cyclin-dependent protein serine/threonine kinase activator activity"/>
    <property type="evidence" value="ECO:0000318"/>
    <property type="project" value="GO_Central"/>
</dbReference>
<proteinExistence type="inferred from homology"/>
<accession>A0A8R1Z0N3</accession>
<evidence type="ECO:0000256" key="1">
    <source>
        <dbReference type="ARBA" id="ARBA00023127"/>
    </source>
</evidence>
<dbReference type="AlphaFoldDB" id="A0A2A6BRC7"/>
<reference evidence="4" key="1">
    <citation type="journal article" date="2008" name="Nat. Genet.">
        <title>The Pristionchus pacificus genome provides a unique perspective on nematode lifestyle and parasitism.</title>
        <authorList>
            <person name="Dieterich C."/>
            <person name="Clifton S.W."/>
            <person name="Schuster L.N."/>
            <person name="Chinwalla A."/>
            <person name="Delehaunty K."/>
            <person name="Dinkelacker I."/>
            <person name="Fulton L."/>
            <person name="Fulton R."/>
            <person name="Godfrey J."/>
            <person name="Minx P."/>
            <person name="Mitreva M."/>
            <person name="Roeseler W."/>
            <person name="Tian H."/>
            <person name="Witte H."/>
            <person name="Yang S.P."/>
            <person name="Wilson R.K."/>
            <person name="Sommer R.J."/>
        </authorList>
    </citation>
    <scope>NUCLEOTIDE SEQUENCE [LARGE SCALE GENOMIC DNA]</scope>
    <source>
        <strain evidence="4">PS312</strain>
    </source>
</reference>